<name>A0A9W8ARI3_9FUNG</name>
<dbReference type="GO" id="GO:0035145">
    <property type="term" value="C:exon-exon junction complex"/>
    <property type="evidence" value="ECO:0007669"/>
    <property type="project" value="InterPro"/>
</dbReference>
<dbReference type="OrthoDB" id="6495301at2759"/>
<evidence type="ECO:0008006" key="6">
    <source>
        <dbReference type="Google" id="ProtNLM"/>
    </source>
</evidence>
<proteinExistence type="inferred from homology"/>
<dbReference type="Pfam" id="PF02792">
    <property type="entry name" value="Mago_nashi"/>
    <property type="match status" value="1"/>
</dbReference>
<evidence type="ECO:0000256" key="3">
    <source>
        <dbReference type="ARBA" id="ARBA00023242"/>
    </source>
</evidence>
<accession>A0A9W8ARI3</accession>
<evidence type="ECO:0000313" key="4">
    <source>
        <dbReference type="EMBL" id="KAJ1957133.1"/>
    </source>
</evidence>
<dbReference type="InterPro" id="IPR036605">
    <property type="entry name" value="Mago_nashi_sf"/>
</dbReference>
<gene>
    <name evidence="4" type="ORF">IWQ62_005158</name>
</gene>
<reference evidence="4" key="1">
    <citation type="submission" date="2022-07" db="EMBL/GenBank/DDBJ databases">
        <title>Phylogenomic reconstructions and comparative analyses of Kickxellomycotina fungi.</title>
        <authorList>
            <person name="Reynolds N.K."/>
            <person name="Stajich J.E."/>
            <person name="Barry K."/>
            <person name="Grigoriev I.V."/>
            <person name="Crous P."/>
            <person name="Smith M.E."/>
        </authorList>
    </citation>
    <scope>NUCLEOTIDE SEQUENCE</scope>
    <source>
        <strain evidence="4">RSA 1196</strain>
    </source>
</reference>
<dbReference type="Proteomes" id="UP001150925">
    <property type="component" value="Unassembled WGS sequence"/>
</dbReference>
<comment type="caution">
    <text evidence="4">The sequence shown here is derived from an EMBL/GenBank/DDBJ whole genome shotgun (WGS) entry which is preliminary data.</text>
</comment>
<dbReference type="InterPro" id="IPR004023">
    <property type="entry name" value="Mago_nashi"/>
</dbReference>
<keyword evidence="3" id="KW-0539">Nucleus</keyword>
<dbReference type="FunFam" id="3.30.1560.10:FF:000001">
    <property type="entry name" value="Protein mago nashi homolog"/>
    <property type="match status" value="1"/>
</dbReference>
<evidence type="ECO:0000313" key="5">
    <source>
        <dbReference type="Proteomes" id="UP001150925"/>
    </source>
</evidence>
<sequence>MLLGNPIDLGPVGHRGRFGHEFLEFEVYNDGLCRYANNSNYRNDNLIRKQLNVTPAVVKEIERIIKDSGILDQDDRDWPERDNRGLQELEIKLGNDHISFETSKLASLAEVQQSRDPQGLRTFYYLVQDLKCMILSLISLHFKSDTNCNDVMYLA</sequence>
<dbReference type="Gene3D" id="3.30.1560.10">
    <property type="entry name" value="Mago nashi"/>
    <property type="match status" value="1"/>
</dbReference>
<comment type="subcellular location">
    <subcellularLocation>
        <location evidence="1">Nucleus</location>
    </subcellularLocation>
</comment>
<evidence type="ECO:0000256" key="1">
    <source>
        <dbReference type="ARBA" id="ARBA00004123"/>
    </source>
</evidence>
<dbReference type="AlphaFoldDB" id="A0A9W8ARI3"/>
<protein>
    <recommendedName>
        <fullName evidence="6">Mago nashi protein</fullName>
    </recommendedName>
</protein>
<dbReference type="GO" id="GO:0008380">
    <property type="term" value="P:RNA splicing"/>
    <property type="evidence" value="ECO:0007669"/>
    <property type="project" value="InterPro"/>
</dbReference>
<organism evidence="4 5">
    <name type="scientific">Dispira parvispora</name>
    <dbReference type="NCBI Taxonomy" id="1520584"/>
    <lineage>
        <taxon>Eukaryota</taxon>
        <taxon>Fungi</taxon>
        <taxon>Fungi incertae sedis</taxon>
        <taxon>Zoopagomycota</taxon>
        <taxon>Kickxellomycotina</taxon>
        <taxon>Dimargaritomycetes</taxon>
        <taxon>Dimargaritales</taxon>
        <taxon>Dimargaritaceae</taxon>
        <taxon>Dispira</taxon>
    </lineage>
</organism>
<comment type="similarity">
    <text evidence="2">Belongs to the mago nashi family.</text>
</comment>
<dbReference type="PANTHER" id="PTHR12638">
    <property type="entry name" value="PROTEIN MAGO NASHI HOMOLOG"/>
    <property type="match status" value="1"/>
</dbReference>
<dbReference type="CDD" id="cd11295">
    <property type="entry name" value="Mago_nashi"/>
    <property type="match status" value="1"/>
</dbReference>
<evidence type="ECO:0000256" key="2">
    <source>
        <dbReference type="ARBA" id="ARBA00009270"/>
    </source>
</evidence>
<dbReference type="PANTHER" id="PTHR12638:SF0">
    <property type="entry name" value="MAGO HOMOLOG, EXON JUNCTION COMPLEX SUBUNIT-RELATED"/>
    <property type="match status" value="1"/>
</dbReference>
<dbReference type="EMBL" id="JANBPY010001999">
    <property type="protein sequence ID" value="KAJ1957133.1"/>
    <property type="molecule type" value="Genomic_DNA"/>
</dbReference>
<keyword evidence="5" id="KW-1185">Reference proteome</keyword>
<dbReference type="SUPFAM" id="SSF89817">
    <property type="entry name" value="Mago nashi protein"/>
    <property type="match status" value="1"/>
</dbReference>